<dbReference type="PANTHER" id="PTHR33678:SF2">
    <property type="match status" value="1"/>
</dbReference>
<evidence type="ECO:0000313" key="4">
    <source>
        <dbReference type="Proteomes" id="UP001168528"/>
    </source>
</evidence>
<dbReference type="InterPro" id="IPR019993">
    <property type="entry name" value="RecB_nuclease_TM0106_put"/>
</dbReference>
<organism evidence="3 4">
    <name type="scientific">Rhodocytophaga aerolata</name>
    <dbReference type="NCBI Taxonomy" id="455078"/>
    <lineage>
        <taxon>Bacteria</taxon>
        <taxon>Pseudomonadati</taxon>
        <taxon>Bacteroidota</taxon>
        <taxon>Cytophagia</taxon>
        <taxon>Cytophagales</taxon>
        <taxon>Rhodocytophagaceae</taxon>
        <taxon>Rhodocytophaga</taxon>
    </lineage>
</organism>
<comment type="caution">
    <text evidence="3">The sequence shown here is derived from an EMBL/GenBank/DDBJ whole genome shotgun (WGS) entry which is preliminary data.</text>
</comment>
<dbReference type="PANTHER" id="PTHR33678">
    <property type="entry name" value="BLL1576 PROTEIN"/>
    <property type="match status" value="1"/>
</dbReference>
<sequence>MIDDHLIDAFIACEHKGFLIKKVLSEFLFDDFDVVQKQLKKHYKRRFIELYQKDGTQFIYCENTHFDQITVKQAQNYLVDICYGDSTYHLHFDLAYTKLKELIPIYPLITENPTQEDKLRAVVKALIFNAQNKKTKIKYVLFIKGETVKTYKIQITSQTQQGKKVLLQLNKLSVGELITKPQWKSHCTICCFQKICRKELQEKDDLSLISGLKPKEIAKKKIKGVFSITQLSYTFSPKKKLYFKKRFLPELKALALREQKTYVINPPLLKEVETELYFDIEGIPDSKNYYLIGLIIKDKNSLRKFSFWAEDTSMHNFIEFLDIIIYYADCPFYHFSSFEITVLKYVITKIEQAGYRQLIESIIQKSINLLKEFSENVYPPTYTNSLKEIANFLGFEWQDKDITGYKTIFLYKQWQIEKRNNIKEALIRYNMDDCKALIVIKDWLSQIERNEFITKVSSLKTQSTYKFGDPEYIIPEWKEINHFAYFNYQRDKVYFKTNTILKAIKKKSSRSKAQKPNQIIIFPKPDKCYFCGHKKVYKHDDKAKIIFDLKINSSGIKRWIISFNKGRIRCAACCKVFNINNFNKIPKYGRNLMIWSVNQNISYNISFRNIANSIKEQFDIHLPENETAIFNSIIAKEYMETYQNIKKSILAGSLLHIDESPINIKEFEAKCYVWVFATMDSVFYLFRKNREAGFLKDFLQDFKGVVVSDFYAGYDSLECAQQKCLIHLIRDLNDDLLKNPFNEEFKFIIKHFTLLLRNIIDTINKYGLKRRHLYKHVKEANRFFDNIFTKDFETEIARAYYKKFKKYREKLFVFLNYDGVPWNNNNAEVAIKPFAIHRNYTGGLHTEKGINDYLILLSIQQTCRYRKLSFFEFLKSNIKNI</sequence>
<dbReference type="Proteomes" id="UP001168528">
    <property type="component" value="Unassembled WGS sequence"/>
</dbReference>
<keyword evidence="4" id="KW-1185">Reference proteome</keyword>
<proteinExistence type="predicted"/>
<gene>
    <name evidence="3" type="ORF">Q0590_31600</name>
</gene>
<dbReference type="RefSeq" id="WP_302041660.1">
    <property type="nucleotide sequence ID" value="NZ_JAUKPO010000037.1"/>
</dbReference>
<dbReference type="Pfam" id="PF13482">
    <property type="entry name" value="RNase_H_2"/>
    <property type="match status" value="1"/>
</dbReference>
<evidence type="ECO:0000313" key="3">
    <source>
        <dbReference type="EMBL" id="MDO1450862.1"/>
    </source>
</evidence>
<accession>A0ABT8RFH6</accession>
<dbReference type="InterPro" id="IPR052344">
    <property type="entry name" value="Transposase-related"/>
</dbReference>
<dbReference type="Pfam" id="PF03050">
    <property type="entry name" value="DDE_Tnp_IS66"/>
    <property type="match status" value="1"/>
</dbReference>
<evidence type="ECO:0000259" key="2">
    <source>
        <dbReference type="Pfam" id="PF13482"/>
    </source>
</evidence>
<feature type="domain" description="YprB ribonuclease H-like" evidence="2">
    <location>
        <begin position="276"/>
        <end position="444"/>
    </location>
</feature>
<dbReference type="NCBIfam" id="TIGR03491">
    <property type="entry name" value="TM0106 family RecB-like putative nuclease"/>
    <property type="match status" value="1"/>
</dbReference>
<evidence type="ECO:0000259" key="1">
    <source>
        <dbReference type="Pfam" id="PF03050"/>
    </source>
</evidence>
<dbReference type="EMBL" id="JAUKPO010000037">
    <property type="protein sequence ID" value="MDO1450862.1"/>
    <property type="molecule type" value="Genomic_DNA"/>
</dbReference>
<protein>
    <submittedName>
        <fullName evidence="3">TM0106 family RecB-like putative nuclease</fullName>
    </submittedName>
</protein>
<dbReference type="InterPro" id="IPR038720">
    <property type="entry name" value="YprB_RNase_H-like_dom"/>
</dbReference>
<reference evidence="3" key="1">
    <citation type="submission" date="2023-07" db="EMBL/GenBank/DDBJ databases">
        <title>The genome sequence of Rhodocytophaga aerolata KACC 12507.</title>
        <authorList>
            <person name="Zhang X."/>
        </authorList>
    </citation>
    <scope>NUCLEOTIDE SEQUENCE</scope>
    <source>
        <strain evidence="3">KACC 12507</strain>
    </source>
</reference>
<name>A0ABT8RFH6_9BACT</name>
<feature type="domain" description="Transposase IS66 central" evidence="1">
    <location>
        <begin position="591"/>
        <end position="850"/>
    </location>
</feature>
<dbReference type="InterPro" id="IPR004291">
    <property type="entry name" value="Transposase_IS66_central"/>
</dbReference>